<accession>A0A549T3K4</accession>
<dbReference type="Proteomes" id="UP000316781">
    <property type="component" value="Unassembled WGS sequence"/>
</dbReference>
<organism evidence="2 3">
    <name type="scientific">Methylosinus sporium</name>
    <dbReference type="NCBI Taxonomy" id="428"/>
    <lineage>
        <taxon>Bacteria</taxon>
        <taxon>Pseudomonadati</taxon>
        <taxon>Pseudomonadota</taxon>
        <taxon>Alphaproteobacteria</taxon>
        <taxon>Hyphomicrobiales</taxon>
        <taxon>Methylocystaceae</taxon>
        <taxon>Methylosinus</taxon>
    </lineage>
</organism>
<name>A0A549T3K4_METSR</name>
<evidence type="ECO:0000313" key="3">
    <source>
        <dbReference type="Proteomes" id="UP000316781"/>
    </source>
</evidence>
<sequence length="97" mass="10254">MRPIVDQAPVAVALDYDSTLIGALESSSKKWIVAVQVPGSRKHTKYVVEPNAPALTTLLETLKARSVAAGKARSTFASTKPTPPAPYDLSSASLPHI</sequence>
<feature type="region of interest" description="Disordered" evidence="1">
    <location>
        <begin position="72"/>
        <end position="97"/>
    </location>
</feature>
<evidence type="ECO:0008006" key="4">
    <source>
        <dbReference type="Google" id="ProtNLM"/>
    </source>
</evidence>
<evidence type="ECO:0000256" key="1">
    <source>
        <dbReference type="SAM" id="MobiDB-lite"/>
    </source>
</evidence>
<dbReference type="EMBL" id="VJMF01000021">
    <property type="protein sequence ID" value="TRL36412.1"/>
    <property type="molecule type" value="Genomic_DNA"/>
</dbReference>
<dbReference type="AlphaFoldDB" id="A0A549T3K4"/>
<dbReference type="RefSeq" id="WP_142862087.1">
    <property type="nucleotide sequence ID" value="NZ_VJMF01000021.1"/>
</dbReference>
<gene>
    <name evidence="2" type="ORF">FM996_04920</name>
</gene>
<comment type="caution">
    <text evidence="2">The sequence shown here is derived from an EMBL/GenBank/DDBJ whole genome shotgun (WGS) entry which is preliminary data.</text>
</comment>
<evidence type="ECO:0000313" key="2">
    <source>
        <dbReference type="EMBL" id="TRL36412.1"/>
    </source>
</evidence>
<reference evidence="2 3" key="1">
    <citation type="submission" date="2019-07" db="EMBL/GenBank/DDBJ databases">
        <title>Ln-dependent methylotrophs.</title>
        <authorList>
            <person name="Tani A."/>
        </authorList>
    </citation>
    <scope>NUCLEOTIDE SEQUENCE [LARGE SCALE GENOMIC DNA]</scope>
    <source>
        <strain evidence="2 3">SM89A</strain>
    </source>
</reference>
<proteinExistence type="predicted"/>
<protein>
    <recommendedName>
        <fullName evidence="4">IS110 family transposase</fullName>
    </recommendedName>
</protein>